<gene>
    <name evidence="9" type="primary">wcaJ_2</name>
    <name evidence="9" type="ORF">NCTC11179_02762</name>
</gene>
<dbReference type="PANTHER" id="PTHR30576:SF0">
    <property type="entry name" value="UNDECAPRENYL-PHOSPHATE N-ACETYLGALACTOSAMINYL 1-PHOSPHATE TRANSFERASE-RELATED"/>
    <property type="match status" value="1"/>
</dbReference>
<dbReference type="EMBL" id="UGQL01000002">
    <property type="protein sequence ID" value="STZ69258.1"/>
    <property type="molecule type" value="Genomic_DNA"/>
</dbReference>
<feature type="domain" description="Bacterial sugar transferase" evidence="8">
    <location>
        <begin position="258"/>
        <end position="442"/>
    </location>
</feature>
<accession>A0A378U201</accession>
<feature type="transmembrane region" description="Helical" evidence="7">
    <location>
        <begin position="105"/>
        <end position="127"/>
    </location>
</feature>
<evidence type="ECO:0000313" key="10">
    <source>
        <dbReference type="Proteomes" id="UP000255024"/>
    </source>
</evidence>
<reference evidence="9 10" key="1">
    <citation type="submission" date="2018-06" db="EMBL/GenBank/DDBJ databases">
        <authorList>
            <consortium name="Pathogen Informatics"/>
            <person name="Doyle S."/>
        </authorList>
    </citation>
    <scope>NUCLEOTIDE SEQUENCE [LARGE SCALE GENOMIC DNA]</scope>
    <source>
        <strain evidence="9 10">NCTC11179</strain>
    </source>
</reference>
<evidence type="ECO:0000256" key="4">
    <source>
        <dbReference type="ARBA" id="ARBA00022692"/>
    </source>
</evidence>
<feature type="transmembrane region" description="Helical" evidence="7">
    <location>
        <begin position="12"/>
        <end position="34"/>
    </location>
</feature>
<protein>
    <submittedName>
        <fullName evidence="9">Colanic biosynthesis UDP-glucose lipid carrier transferase</fullName>
    </submittedName>
</protein>
<evidence type="ECO:0000256" key="7">
    <source>
        <dbReference type="SAM" id="Phobius"/>
    </source>
</evidence>
<dbReference type="InterPro" id="IPR017475">
    <property type="entry name" value="EPS_sugar_tfrase"/>
</dbReference>
<dbReference type="PANTHER" id="PTHR30576">
    <property type="entry name" value="COLANIC BIOSYNTHESIS UDP-GLUCOSE LIPID CARRIER TRANSFERASE"/>
    <property type="match status" value="1"/>
</dbReference>
<dbReference type="Pfam" id="PF02397">
    <property type="entry name" value="Bac_transf"/>
    <property type="match status" value="1"/>
</dbReference>
<feature type="transmembrane region" description="Helical" evidence="7">
    <location>
        <begin position="260"/>
        <end position="285"/>
    </location>
</feature>
<name>A0A378U201_MYROD</name>
<evidence type="ECO:0000256" key="6">
    <source>
        <dbReference type="ARBA" id="ARBA00023136"/>
    </source>
</evidence>
<keyword evidence="6 7" id="KW-0472">Membrane</keyword>
<organism evidence="9 10">
    <name type="scientific">Myroides odoratus</name>
    <name type="common">Flavobacterium odoratum</name>
    <dbReference type="NCBI Taxonomy" id="256"/>
    <lineage>
        <taxon>Bacteria</taxon>
        <taxon>Pseudomonadati</taxon>
        <taxon>Bacteroidota</taxon>
        <taxon>Flavobacteriia</taxon>
        <taxon>Flavobacteriales</taxon>
        <taxon>Flavobacteriaceae</taxon>
        <taxon>Myroides</taxon>
    </lineage>
</organism>
<keyword evidence="5 7" id="KW-1133">Transmembrane helix</keyword>
<feature type="transmembrane region" description="Helical" evidence="7">
    <location>
        <begin position="75"/>
        <end position="93"/>
    </location>
</feature>
<dbReference type="NCBIfam" id="TIGR03025">
    <property type="entry name" value="EPS_sugtrans"/>
    <property type="match status" value="1"/>
</dbReference>
<proteinExistence type="inferred from homology"/>
<evidence type="ECO:0000259" key="8">
    <source>
        <dbReference type="Pfam" id="PF02397"/>
    </source>
</evidence>
<keyword evidence="4 7" id="KW-0812">Transmembrane</keyword>
<dbReference type="GO" id="GO:0016780">
    <property type="term" value="F:phosphotransferase activity, for other substituted phosphate groups"/>
    <property type="evidence" value="ECO:0007669"/>
    <property type="project" value="TreeGrafter"/>
</dbReference>
<feature type="transmembrane region" description="Helical" evidence="7">
    <location>
        <begin position="40"/>
        <end position="63"/>
    </location>
</feature>
<evidence type="ECO:0000256" key="1">
    <source>
        <dbReference type="ARBA" id="ARBA00004141"/>
    </source>
</evidence>
<evidence type="ECO:0000256" key="3">
    <source>
        <dbReference type="ARBA" id="ARBA00022679"/>
    </source>
</evidence>
<evidence type="ECO:0000313" key="9">
    <source>
        <dbReference type="EMBL" id="STZ69258.1"/>
    </source>
</evidence>
<dbReference type="AlphaFoldDB" id="A0A378U201"/>
<comment type="subcellular location">
    <subcellularLocation>
        <location evidence="1">Membrane</location>
        <topology evidence="1">Multi-pass membrane protein</topology>
    </subcellularLocation>
</comment>
<evidence type="ECO:0000256" key="5">
    <source>
        <dbReference type="ARBA" id="ARBA00022989"/>
    </source>
</evidence>
<dbReference type="RefSeq" id="WP_115092040.1">
    <property type="nucleotide sequence ID" value="NZ_CP068107.1"/>
</dbReference>
<dbReference type="GO" id="GO:0016020">
    <property type="term" value="C:membrane"/>
    <property type="evidence" value="ECO:0007669"/>
    <property type="project" value="UniProtKB-SubCell"/>
</dbReference>
<keyword evidence="10" id="KW-1185">Reference proteome</keyword>
<dbReference type="InterPro" id="IPR003362">
    <property type="entry name" value="Bact_transf"/>
</dbReference>
<dbReference type="Proteomes" id="UP000255024">
    <property type="component" value="Unassembled WGS sequence"/>
</dbReference>
<sequence>MSKKAGRYSYLIRPLTACIDLITINVMAQVWFSTFTEQHYLFHIILSIGWLVAAGLSEYYDVFRHTKTVRVAEKVFKQFFFQFILVASYNGIFDRFAEIRDLIGYGTSIFVIICTIKFTIFFLLKYIRKFLGGNFRNIVLLGNGREVSNLKSVLLKRTDLGYRINNHFYNLEDESLEDLKEYLSNNLVDELFIQFSFTKEKNFLEILEFADNSMITVRYVPTQKDILNNNLTIEYYDLIPVVPRRIIPLDKPYNKLIKRLFDLVFSLFVIVFVLSWLVPLVAILIKRESKGPVFFKQKRTGLNDEEFWCYKFRSMRINDDSDKQQATRNDQRITKIGSFLRKSSLDEFPQFINVFFGDMSIVGPRPHMVVHTKMYSKRVSRFMLRHLVKPGITGMAQTHGYRGEIENDRDIINRFKYDLFYLENWSILLDLKIIYLTVYNVFAGEEKAY</sequence>
<evidence type="ECO:0000256" key="2">
    <source>
        <dbReference type="ARBA" id="ARBA00006464"/>
    </source>
</evidence>
<keyword evidence="3 9" id="KW-0808">Transferase</keyword>
<comment type="similarity">
    <text evidence="2">Belongs to the bacterial sugar transferase family.</text>
</comment>